<dbReference type="GO" id="GO:0043495">
    <property type="term" value="F:protein-membrane adaptor activity"/>
    <property type="evidence" value="ECO:0007669"/>
    <property type="project" value="TreeGrafter"/>
</dbReference>
<dbReference type="GO" id="GO:0061709">
    <property type="term" value="P:reticulophagy"/>
    <property type="evidence" value="ECO:0007669"/>
    <property type="project" value="TreeGrafter"/>
</dbReference>
<keyword evidence="5" id="KW-0813">Transport</keyword>
<evidence type="ECO:0000256" key="2">
    <source>
        <dbReference type="ARBA" id="ARBA00004623"/>
    </source>
</evidence>
<name>A0A1Y2FJY1_PROLT</name>
<evidence type="ECO:0000256" key="11">
    <source>
        <dbReference type="ARBA" id="ARBA00024615"/>
    </source>
</evidence>
<comment type="catalytic activity">
    <reaction evidence="10">
        <text>a 1,2-diacyl-sn-glycero-3-phospho-L-serine(in) = a 1,2-diacyl-sn-glycero-3-phospho-L-serine(out)</text>
        <dbReference type="Rhea" id="RHEA:38663"/>
        <dbReference type="ChEBI" id="CHEBI:57262"/>
    </reaction>
</comment>
<evidence type="ECO:0000256" key="4">
    <source>
        <dbReference type="ARBA" id="ARBA00018070"/>
    </source>
</evidence>
<dbReference type="GO" id="GO:0006869">
    <property type="term" value="P:lipid transport"/>
    <property type="evidence" value="ECO:0007669"/>
    <property type="project" value="UniProtKB-KW"/>
</dbReference>
<protein>
    <recommendedName>
        <fullName evidence="4">Autophagy-related protein 2</fullName>
    </recommendedName>
</protein>
<evidence type="ECO:0000313" key="13">
    <source>
        <dbReference type="EMBL" id="ORY84273.1"/>
    </source>
</evidence>
<keyword evidence="7" id="KW-0072">Autophagy</keyword>
<dbReference type="GO" id="GO:0000045">
    <property type="term" value="P:autophagosome assembly"/>
    <property type="evidence" value="ECO:0007669"/>
    <property type="project" value="TreeGrafter"/>
</dbReference>
<dbReference type="OMA" id="HANMIRI"/>
<dbReference type="RefSeq" id="XP_040726291.1">
    <property type="nucleotide sequence ID" value="XM_040867627.1"/>
</dbReference>
<evidence type="ECO:0000256" key="3">
    <source>
        <dbReference type="ARBA" id="ARBA00009714"/>
    </source>
</evidence>
<dbReference type="AlphaFoldDB" id="A0A1Y2FJY1"/>
<dbReference type="GeneID" id="63784226"/>
<dbReference type="Pfam" id="PF13329">
    <property type="entry name" value="ATG2_CAD"/>
    <property type="match status" value="1"/>
</dbReference>
<dbReference type="PANTHER" id="PTHR13190">
    <property type="entry name" value="AUTOPHAGY-RELATED 2, ISOFORM A"/>
    <property type="match status" value="1"/>
</dbReference>
<proteinExistence type="inferred from homology"/>
<dbReference type="GO" id="GO:0032266">
    <property type="term" value="F:phosphatidylinositol-3-phosphate binding"/>
    <property type="evidence" value="ECO:0007669"/>
    <property type="project" value="TreeGrafter"/>
</dbReference>
<reference evidence="13 14" key="1">
    <citation type="submission" date="2016-07" db="EMBL/GenBank/DDBJ databases">
        <title>Pervasive Adenine N6-methylation of Active Genes in Fungi.</title>
        <authorList>
            <consortium name="DOE Joint Genome Institute"/>
            <person name="Mondo S.J."/>
            <person name="Dannebaum R.O."/>
            <person name="Kuo R.C."/>
            <person name="Labutti K."/>
            <person name="Haridas S."/>
            <person name="Kuo A."/>
            <person name="Salamov A."/>
            <person name="Ahrendt S.R."/>
            <person name="Lipzen A."/>
            <person name="Sullivan W."/>
            <person name="Andreopoulos W.B."/>
            <person name="Clum A."/>
            <person name="Lindquist E."/>
            <person name="Daum C."/>
            <person name="Ramamoorthy G.K."/>
            <person name="Gryganskyi A."/>
            <person name="Culley D."/>
            <person name="Magnuson J.K."/>
            <person name="James T.Y."/>
            <person name="O'Malley M.A."/>
            <person name="Stajich J.E."/>
            <person name="Spatafora J.W."/>
            <person name="Visel A."/>
            <person name="Grigoriev I.V."/>
        </authorList>
    </citation>
    <scope>NUCLEOTIDE SEQUENCE [LARGE SCALE GENOMIC DNA]</scope>
    <source>
        <strain evidence="13 14">12-1054</strain>
    </source>
</reference>
<comment type="catalytic activity">
    <reaction evidence="12">
        <text>a 1,2-diacyl-sn-glycero-3-phosphocholine(in) = a 1,2-diacyl-sn-glycero-3-phosphocholine(out)</text>
        <dbReference type="Rhea" id="RHEA:38571"/>
        <dbReference type="ChEBI" id="CHEBI:57643"/>
    </reaction>
</comment>
<evidence type="ECO:0000256" key="5">
    <source>
        <dbReference type="ARBA" id="ARBA00022448"/>
    </source>
</evidence>
<evidence type="ECO:0000256" key="12">
    <source>
        <dbReference type="ARBA" id="ARBA00024631"/>
    </source>
</evidence>
<dbReference type="Proteomes" id="UP000193685">
    <property type="component" value="Unassembled WGS sequence"/>
</dbReference>
<dbReference type="GO" id="GO:0000422">
    <property type="term" value="P:autophagy of mitochondrion"/>
    <property type="evidence" value="ECO:0007669"/>
    <property type="project" value="TreeGrafter"/>
</dbReference>
<dbReference type="GO" id="GO:0034045">
    <property type="term" value="C:phagophore assembly site membrane"/>
    <property type="evidence" value="ECO:0007669"/>
    <property type="project" value="UniProtKB-SubCell"/>
</dbReference>
<comment type="subcellular location">
    <subcellularLocation>
        <location evidence="1">Endoplasmic reticulum membrane</location>
        <topology evidence="1">Peripheral membrane protein</topology>
    </subcellularLocation>
    <subcellularLocation>
        <location evidence="2">Preautophagosomal structure membrane</location>
        <topology evidence="2">Peripheral membrane protein</topology>
    </subcellularLocation>
</comment>
<dbReference type="PANTHER" id="PTHR13190:SF1">
    <property type="entry name" value="AUTOPHAGY-RELATED 2, ISOFORM A"/>
    <property type="match status" value="1"/>
</dbReference>
<dbReference type="GO" id="GO:0034727">
    <property type="term" value="P:piecemeal microautophagy of the nucleus"/>
    <property type="evidence" value="ECO:0007669"/>
    <property type="project" value="TreeGrafter"/>
</dbReference>
<comment type="similarity">
    <text evidence="3">Belongs to the ATG2 family.</text>
</comment>
<comment type="caution">
    <text evidence="13">The sequence shown here is derived from an EMBL/GenBank/DDBJ whole genome shotgun (WGS) entry which is preliminary data.</text>
</comment>
<sequence length="528" mass="58359">MDQQLLSQSLIDLNRPSSTPSRTIMRVKLSNCFCIWNLYDGYDWQRTREEINQAVQGAIAKAQAEPAEEEDEDEPEEVGDLLFNSIYLALPRGATSEDVTAAINMELAQASSDTASQATTVVQTTTVQPLLQLGRSKSHKVRFEVSGLNLDFALMDAAEGEVLNHMTLAVSELEIFDNLATSTWRKFLTALRAKDGSDRTQGSKMLILDLLTVRPVAGLAAAEVVIKANLLPLRLHVDQDTLEFMTRFFEFRDQRVVESSLPAEELFIQRFEIMPFTLQIDYKPKRVNLKSLRSGRTTEFKNFFILEDSSMVMRHVVLYGICGLPRVFELLEEIWLAHIKSNQLGSVLAGVSAIRSLAQFGGSLKKLVTVPVQEYRRDGQIVRGVQKGIVAFARSTGTEAVRLGAKLAVGTQGLLEQAEGYFVEPSGQAEAPVSMYANQPKNLRQGVSQAISGMSRNVATARTALAALPREIEEEEDARGAVRAAARSVPIAVIRPLIGTTEAISKTLLGLRNTMNPGQQKLNEDKYK</sequence>
<gene>
    <name evidence="13" type="ORF">BCR37DRAFT_345494</name>
</gene>
<keyword evidence="14" id="KW-1185">Reference proteome</keyword>
<keyword evidence="8" id="KW-0445">Lipid transport</keyword>
<dbReference type="GO" id="GO:0005789">
    <property type="term" value="C:endoplasmic reticulum membrane"/>
    <property type="evidence" value="ECO:0007669"/>
    <property type="project" value="UniProtKB-SubCell"/>
</dbReference>
<dbReference type="EMBL" id="MCFI01000006">
    <property type="protein sequence ID" value="ORY84273.1"/>
    <property type="molecule type" value="Genomic_DNA"/>
</dbReference>
<dbReference type="GO" id="GO:0061908">
    <property type="term" value="C:phagophore"/>
    <property type="evidence" value="ECO:0007669"/>
    <property type="project" value="TreeGrafter"/>
</dbReference>
<evidence type="ECO:0000256" key="10">
    <source>
        <dbReference type="ARBA" id="ARBA00024479"/>
    </source>
</evidence>
<dbReference type="InterPro" id="IPR026849">
    <property type="entry name" value="ATG2"/>
</dbReference>
<evidence type="ECO:0000256" key="1">
    <source>
        <dbReference type="ARBA" id="ARBA00004406"/>
    </source>
</evidence>
<keyword evidence="6" id="KW-0256">Endoplasmic reticulum</keyword>
<dbReference type="OrthoDB" id="18982at2759"/>
<dbReference type="STRING" id="56484.A0A1Y2FJY1"/>
<evidence type="ECO:0000256" key="8">
    <source>
        <dbReference type="ARBA" id="ARBA00023055"/>
    </source>
</evidence>
<comment type="catalytic activity">
    <reaction evidence="11">
        <text>a 1,2-diacyl-sn-glycero-3-phosphoethanolamine(in) = a 1,2-diacyl-sn-glycero-3-phosphoethanolamine(out)</text>
        <dbReference type="Rhea" id="RHEA:38895"/>
        <dbReference type="ChEBI" id="CHEBI:64612"/>
    </reaction>
</comment>
<keyword evidence="9" id="KW-0472">Membrane</keyword>
<dbReference type="GO" id="GO:0061723">
    <property type="term" value="P:glycophagy"/>
    <property type="evidence" value="ECO:0007669"/>
    <property type="project" value="TreeGrafter"/>
</dbReference>
<evidence type="ECO:0000313" key="14">
    <source>
        <dbReference type="Proteomes" id="UP000193685"/>
    </source>
</evidence>
<accession>A0A1Y2FJY1</accession>
<organism evidence="13 14">
    <name type="scientific">Protomyces lactucae-debilis</name>
    <dbReference type="NCBI Taxonomy" id="2754530"/>
    <lineage>
        <taxon>Eukaryota</taxon>
        <taxon>Fungi</taxon>
        <taxon>Dikarya</taxon>
        <taxon>Ascomycota</taxon>
        <taxon>Taphrinomycotina</taxon>
        <taxon>Taphrinomycetes</taxon>
        <taxon>Taphrinales</taxon>
        <taxon>Protomycetaceae</taxon>
        <taxon>Protomyces</taxon>
    </lineage>
</organism>
<evidence type="ECO:0000256" key="7">
    <source>
        <dbReference type="ARBA" id="ARBA00023006"/>
    </source>
</evidence>
<evidence type="ECO:0000256" key="6">
    <source>
        <dbReference type="ARBA" id="ARBA00022824"/>
    </source>
</evidence>
<evidence type="ECO:0000256" key="9">
    <source>
        <dbReference type="ARBA" id="ARBA00023136"/>
    </source>
</evidence>